<protein>
    <submittedName>
        <fullName evidence="1">Uncharacterized protein</fullName>
    </submittedName>
</protein>
<keyword evidence="2" id="KW-1185">Reference proteome</keyword>
<organism evidence="1 2">
    <name type="scientific">Drechslerella dactyloides</name>
    <name type="common">Nematode-trapping fungus</name>
    <name type="synonym">Arthrobotrys dactyloides</name>
    <dbReference type="NCBI Taxonomy" id="74499"/>
    <lineage>
        <taxon>Eukaryota</taxon>
        <taxon>Fungi</taxon>
        <taxon>Dikarya</taxon>
        <taxon>Ascomycota</taxon>
        <taxon>Pezizomycotina</taxon>
        <taxon>Orbiliomycetes</taxon>
        <taxon>Orbiliales</taxon>
        <taxon>Orbiliaceae</taxon>
        <taxon>Drechslerella</taxon>
    </lineage>
</organism>
<evidence type="ECO:0000313" key="1">
    <source>
        <dbReference type="EMBL" id="KAJ6258280.1"/>
    </source>
</evidence>
<dbReference type="EMBL" id="JAQGDS010000009">
    <property type="protein sequence ID" value="KAJ6258280.1"/>
    <property type="molecule type" value="Genomic_DNA"/>
</dbReference>
<proteinExistence type="predicted"/>
<reference evidence="1" key="1">
    <citation type="submission" date="2023-01" db="EMBL/GenBank/DDBJ databases">
        <title>The chitinases involved in constricting ring structure development in the nematode-trapping fungus Drechslerella dactyloides.</title>
        <authorList>
            <person name="Wang R."/>
            <person name="Zhang L."/>
            <person name="Tang P."/>
            <person name="Li S."/>
            <person name="Liang L."/>
        </authorList>
    </citation>
    <scope>NUCLEOTIDE SEQUENCE</scope>
    <source>
        <strain evidence="1">YMF1.00031</strain>
    </source>
</reference>
<dbReference type="AlphaFoldDB" id="A0AAD6NHA8"/>
<comment type="caution">
    <text evidence="1">The sequence shown here is derived from an EMBL/GenBank/DDBJ whole genome shotgun (WGS) entry which is preliminary data.</text>
</comment>
<gene>
    <name evidence="1" type="ORF">Dda_7200</name>
</gene>
<sequence>MHLLGCVHNRCLYFVRGARASTEEDADALPGTVWAGLELPAKRTVFSSAWSVATAGRSAQAPSSPVYAPTQHRRWYTQGTIGVSAACLGHPEAGINWHTSCQWIGVVRDKRCLEGVVATNLPNSN</sequence>
<evidence type="ECO:0000313" key="2">
    <source>
        <dbReference type="Proteomes" id="UP001221413"/>
    </source>
</evidence>
<name>A0AAD6NHA8_DREDA</name>
<accession>A0AAD6NHA8</accession>
<dbReference type="Proteomes" id="UP001221413">
    <property type="component" value="Unassembled WGS sequence"/>
</dbReference>